<feature type="domain" description="Reverse transcriptase" evidence="15">
    <location>
        <begin position="541"/>
        <end position="897"/>
    </location>
</feature>
<evidence type="ECO:0000256" key="9">
    <source>
        <dbReference type="ARBA" id="ARBA00022895"/>
    </source>
</evidence>
<keyword evidence="7 13" id="KW-0479">Metal-binding</keyword>
<sequence>MPGRSRRRKGLQRHPKVLRAVYGDRLRFLWQLVLELLGRGRDGAGMLFQEGDSADYKELLYDSYAVLSESAPSLNTAAFSLDQRWSQQEVVHRVIELQFRKSERPSHVLCFGYQQVSCRSTTVDAVTSTAWCFSFILAGDLLMLHLLSHAAVFASLPNCCYMQVSGTPITLLASASQRRISQEFLSFISSRSHEKSYTLEGVINENSPQSISQIEPQGAAFKKRRRPFSWQRRKKQKVVERLESVPAACHRQIDRAQMFYSTCFNRKGGLPKTHILFTSAASKDGGAAWLFESIFGSKTTEKSYPPSILRLLKRLICRAKKFQCGHLLKRHCPVPILPRKEIDGNLYFKDMFLNDGYVTQEESRGDSSCSCKSVPDPRKGSTKPKNERPLSELLAMTSTNHQVVAFLWAASRRLIPQEMLGSPKNWRALRKQYARFVGLRRYEAFSSVQLLQKLKVSDFTFLSKRDTIKELEGVGYFRSQMVEDWLYWIFTNVLVPLIRVHFYVTESENQRQNVVFYRKPIWSQIQSAAVRDLSKTVYKRVDADKALRNRALGFSKVRLLPKKTSVRPIANLGSASIYVVKRKDSTFPKSRKGKRVVHVSHRRRSSDLSSGSRGDGKIQTVYSFKSVNSALGDAHQCLKLEQESHQGDLGASVFGYNDIYLKLLPFIRRFRQREPTKIFLAVCDVANAFDTIDQERLYSIVDKFLHEEKYVVLRFTSVRSRLASVRVLHEKACATAGSDGRAYHSNVSRVQLLRVLKEHIKSNILHLGHNFFQQFTGIPQGSVLSSFLCALYYGYLDLRHILPALQGKPQDGLVKEETTDEALLMRLVDDSLFISTSEAKATLFLNVMHRDLEQFGCCVNEDKTSTSFDTDISGKNVKSMYSTEDGACFMRWSGLLINCHTLEIQADYTRYCGEHIRSSLTVMRCHKQGLNLVVKMFHFMRPKCHPVFYDSEINSASTISLNAYQAFLLCAMKFHAYLKCLRPFNVNNPLFLFQAIRRTTRYTFRLIRQRMQAVGSGKVLSRAKEMEWLGWAAFHKVLSKKQSTHKRLLLLIQRELKLDKYKHYRSAPHMLSATDETRSSMFKTIRAVLIKGFEGNDTGGTICYSRTSQLLARQHSRFREAR</sequence>
<dbReference type="EMBL" id="EU909208">
    <property type="protein sequence ID" value="ACH81295.1"/>
    <property type="molecule type" value="Genomic_DNA"/>
</dbReference>
<evidence type="ECO:0000256" key="7">
    <source>
        <dbReference type="ARBA" id="ARBA00022723"/>
    </source>
</evidence>
<evidence type="ECO:0000256" key="10">
    <source>
        <dbReference type="ARBA" id="ARBA00022918"/>
    </source>
</evidence>
<dbReference type="GO" id="GO:0005634">
    <property type="term" value="C:nucleus"/>
    <property type="evidence" value="ECO:0007669"/>
    <property type="project" value="UniProtKB-SubCell"/>
</dbReference>
<dbReference type="PROSITE" id="PS50878">
    <property type="entry name" value="RT_POL"/>
    <property type="match status" value="1"/>
</dbReference>
<comment type="subcellular location">
    <subcellularLocation>
        <location evidence="13">Nucleus</location>
    </subcellularLocation>
    <subcellularLocation>
        <location evidence="13">Chromosome</location>
        <location evidence="13">Telomere</location>
    </subcellularLocation>
</comment>
<keyword evidence="8 13" id="KW-0460">Magnesium</keyword>
<dbReference type="SUPFAM" id="SSF56672">
    <property type="entry name" value="DNA/RNA polymerases"/>
    <property type="match status" value="1"/>
</dbReference>
<evidence type="ECO:0000256" key="14">
    <source>
        <dbReference type="SAM" id="MobiDB-lite"/>
    </source>
</evidence>
<name>B5TFM8_SELML</name>
<dbReference type="Pfam" id="PF12009">
    <property type="entry name" value="Telomerase_RBD"/>
    <property type="match status" value="1"/>
</dbReference>
<dbReference type="PRINTS" id="PR01365">
    <property type="entry name" value="TELOMERASERT"/>
</dbReference>
<comment type="catalytic activity">
    <reaction evidence="12 13">
        <text>DNA(n) + a 2'-deoxyribonucleoside 5'-triphosphate = DNA(n+1) + diphosphate</text>
        <dbReference type="Rhea" id="RHEA:22508"/>
        <dbReference type="Rhea" id="RHEA-COMP:17339"/>
        <dbReference type="Rhea" id="RHEA-COMP:17340"/>
        <dbReference type="ChEBI" id="CHEBI:33019"/>
        <dbReference type="ChEBI" id="CHEBI:61560"/>
        <dbReference type="ChEBI" id="CHEBI:173112"/>
        <dbReference type="EC" id="2.7.7.49"/>
    </reaction>
</comment>
<evidence type="ECO:0000256" key="6">
    <source>
        <dbReference type="ARBA" id="ARBA00022695"/>
    </source>
</evidence>
<feature type="region of interest" description="Disordered" evidence="14">
    <location>
        <begin position="361"/>
        <end position="387"/>
    </location>
</feature>
<proteinExistence type="inferred from homology"/>
<dbReference type="GO" id="GO:0003720">
    <property type="term" value="F:telomerase activity"/>
    <property type="evidence" value="ECO:0007669"/>
    <property type="project" value="InterPro"/>
</dbReference>
<evidence type="ECO:0000256" key="3">
    <source>
        <dbReference type="ARBA" id="ARBA00016182"/>
    </source>
</evidence>
<dbReference type="PANTHER" id="PTHR12066">
    <property type="entry name" value="TELOMERASE REVERSE TRANSCRIPTASE"/>
    <property type="match status" value="1"/>
</dbReference>
<evidence type="ECO:0000256" key="11">
    <source>
        <dbReference type="ARBA" id="ARBA00023242"/>
    </source>
</evidence>
<reference evidence="16" key="1">
    <citation type="journal article" date="2008" name="Trop. Plant Biol.">
        <title>Analysis of Carica papaya Telomeres and Telomere-Associated Proteins: Insights into the Evolution of Telomere Maintenance in Brassicales.</title>
        <authorList>
            <person name="Shakirov E.V."/>
            <person name="Salzberg S.L."/>
            <person name="Alam M."/>
            <person name="Shippen D.E."/>
        </authorList>
    </citation>
    <scope>NUCLEOTIDE SEQUENCE</scope>
</reference>
<evidence type="ECO:0000256" key="8">
    <source>
        <dbReference type="ARBA" id="ARBA00022842"/>
    </source>
</evidence>
<keyword evidence="9 13" id="KW-0779">Telomere</keyword>
<dbReference type="InterPro" id="IPR043502">
    <property type="entry name" value="DNA/RNA_pol_sf"/>
</dbReference>
<dbReference type="AlphaFoldDB" id="B5TFM8"/>
<dbReference type="Gene3D" id="1.10.132.70">
    <property type="match status" value="1"/>
</dbReference>
<organism evidence="16">
    <name type="scientific">Selaginella moellendorffii</name>
    <name type="common">Spikemoss</name>
    <dbReference type="NCBI Taxonomy" id="88036"/>
    <lineage>
        <taxon>Eukaryota</taxon>
        <taxon>Viridiplantae</taxon>
        <taxon>Streptophyta</taxon>
        <taxon>Embryophyta</taxon>
        <taxon>Tracheophyta</taxon>
        <taxon>Lycopodiopsida</taxon>
        <taxon>Selaginellales</taxon>
        <taxon>Selaginellaceae</taxon>
        <taxon>Selaginella</taxon>
    </lineage>
</organism>
<evidence type="ECO:0000256" key="5">
    <source>
        <dbReference type="ARBA" id="ARBA00022679"/>
    </source>
</evidence>
<dbReference type="SMART" id="SM00975">
    <property type="entry name" value="Telomerase_RBD"/>
    <property type="match status" value="1"/>
</dbReference>
<keyword evidence="6 13" id="KW-0548">Nucleotidyltransferase</keyword>
<dbReference type="GO" id="GO:0046872">
    <property type="term" value="F:metal ion binding"/>
    <property type="evidence" value="ECO:0007669"/>
    <property type="project" value="UniProtKB-KW"/>
</dbReference>
<dbReference type="InterPro" id="IPR021891">
    <property type="entry name" value="Telomerase_RBD"/>
</dbReference>
<keyword evidence="11 13" id="KW-0539">Nucleus</keyword>
<dbReference type="PANTHER" id="PTHR12066:SF0">
    <property type="entry name" value="TELOMERASE REVERSE TRANSCRIPTASE"/>
    <property type="match status" value="1"/>
</dbReference>
<keyword evidence="4 13" id="KW-0158">Chromosome</keyword>
<comment type="similarity">
    <text evidence="1 13">Belongs to the reverse transcriptase family. Telomerase subfamily.</text>
</comment>
<protein>
    <recommendedName>
        <fullName evidence="3 13">Telomerase reverse transcriptase</fullName>
        <ecNumber evidence="2 13">2.7.7.49</ecNumber>
    </recommendedName>
    <alternativeName>
        <fullName evidence="13">Telomerase catalytic subunit</fullName>
    </alternativeName>
</protein>
<evidence type="ECO:0000256" key="2">
    <source>
        <dbReference type="ARBA" id="ARBA00012493"/>
    </source>
</evidence>
<dbReference type="InterPro" id="IPR003545">
    <property type="entry name" value="Telomerase_RT"/>
</dbReference>
<comment type="function">
    <text evidence="13">Telomerase is a ribonucleoprotein enzyme essential for the replication of chromosome termini in most eukaryotes. It elongates telomeres. It is a reverse transcriptase that adds simple sequence repeats to chromosome ends by copying a template sequence within the RNA component of the enzyme.</text>
</comment>
<dbReference type="InterPro" id="IPR049139">
    <property type="entry name" value="TERT_C"/>
</dbReference>
<evidence type="ECO:0000259" key="15">
    <source>
        <dbReference type="PROSITE" id="PS50878"/>
    </source>
</evidence>
<feature type="compositionally biased region" description="Basic residues" evidence="14">
    <location>
        <begin position="590"/>
        <end position="604"/>
    </location>
</feature>
<dbReference type="GO" id="GO:0000723">
    <property type="term" value="P:telomere maintenance"/>
    <property type="evidence" value="ECO:0007669"/>
    <property type="project" value="InterPro"/>
</dbReference>
<gene>
    <name evidence="16" type="primary">TERT</name>
</gene>
<keyword evidence="5 13" id="KW-0808">Transferase</keyword>
<evidence type="ECO:0000256" key="4">
    <source>
        <dbReference type="ARBA" id="ARBA00022454"/>
    </source>
</evidence>
<dbReference type="EC" id="2.7.7.49" evidence="2 13"/>
<evidence type="ECO:0000256" key="1">
    <source>
        <dbReference type="ARBA" id="ARBA00008001"/>
    </source>
</evidence>
<dbReference type="Gene3D" id="1.10.357.90">
    <property type="match status" value="1"/>
</dbReference>
<evidence type="ECO:0000256" key="12">
    <source>
        <dbReference type="ARBA" id="ARBA00048173"/>
    </source>
</evidence>
<feature type="compositionally biased region" description="Basic and acidic residues" evidence="14">
    <location>
        <begin position="375"/>
        <end position="387"/>
    </location>
</feature>
<dbReference type="CDD" id="cd01648">
    <property type="entry name" value="TERT"/>
    <property type="match status" value="1"/>
</dbReference>
<keyword evidence="10 13" id="KW-0695">RNA-directed DNA polymerase</keyword>
<dbReference type="GO" id="GO:0000781">
    <property type="term" value="C:chromosome, telomeric region"/>
    <property type="evidence" value="ECO:0007669"/>
    <property type="project" value="UniProtKB-SubCell"/>
</dbReference>
<evidence type="ECO:0000256" key="13">
    <source>
        <dbReference type="RuleBase" id="RU365061"/>
    </source>
</evidence>
<dbReference type="GO" id="GO:0003677">
    <property type="term" value="F:DNA binding"/>
    <property type="evidence" value="ECO:0007669"/>
    <property type="project" value="InterPro"/>
</dbReference>
<feature type="region of interest" description="Disordered" evidence="14">
    <location>
        <begin position="590"/>
        <end position="616"/>
    </location>
</feature>
<dbReference type="Gene3D" id="3.30.70.2630">
    <property type="match status" value="1"/>
</dbReference>
<accession>B5TFM8</accession>
<dbReference type="InterPro" id="IPR000477">
    <property type="entry name" value="RT_dom"/>
</dbReference>
<evidence type="ECO:0000313" key="16">
    <source>
        <dbReference type="EMBL" id="ACH81295.1"/>
    </source>
</evidence>
<dbReference type="Pfam" id="PF21399">
    <property type="entry name" value="TERT_C"/>
    <property type="match status" value="1"/>
</dbReference>